<keyword evidence="2" id="KW-1185">Reference proteome</keyword>
<proteinExistence type="predicted"/>
<protein>
    <submittedName>
        <fullName evidence="1">Uncharacterized protein</fullName>
    </submittedName>
</protein>
<gene>
    <name evidence="1" type="ORF">AVEN_92561_1</name>
</gene>
<organism evidence="1 2">
    <name type="scientific">Araneus ventricosus</name>
    <name type="common">Orbweaver spider</name>
    <name type="synonym">Epeira ventricosa</name>
    <dbReference type="NCBI Taxonomy" id="182803"/>
    <lineage>
        <taxon>Eukaryota</taxon>
        <taxon>Metazoa</taxon>
        <taxon>Ecdysozoa</taxon>
        <taxon>Arthropoda</taxon>
        <taxon>Chelicerata</taxon>
        <taxon>Arachnida</taxon>
        <taxon>Araneae</taxon>
        <taxon>Araneomorphae</taxon>
        <taxon>Entelegynae</taxon>
        <taxon>Araneoidea</taxon>
        <taxon>Araneidae</taxon>
        <taxon>Araneus</taxon>
    </lineage>
</organism>
<accession>A0A4Y2AIB6</accession>
<evidence type="ECO:0000313" key="2">
    <source>
        <dbReference type="Proteomes" id="UP000499080"/>
    </source>
</evidence>
<reference evidence="1 2" key="1">
    <citation type="journal article" date="2019" name="Sci. Rep.">
        <title>Orb-weaving spider Araneus ventricosus genome elucidates the spidroin gene catalogue.</title>
        <authorList>
            <person name="Kono N."/>
            <person name="Nakamura H."/>
            <person name="Ohtoshi R."/>
            <person name="Moran D.A.P."/>
            <person name="Shinohara A."/>
            <person name="Yoshida Y."/>
            <person name="Fujiwara M."/>
            <person name="Mori M."/>
            <person name="Tomita M."/>
            <person name="Arakawa K."/>
        </authorList>
    </citation>
    <scope>NUCLEOTIDE SEQUENCE [LARGE SCALE GENOMIC DNA]</scope>
</reference>
<evidence type="ECO:0000313" key="1">
    <source>
        <dbReference type="EMBL" id="GBL79367.1"/>
    </source>
</evidence>
<name>A0A4Y2AIB6_ARAVE</name>
<dbReference type="Proteomes" id="UP000499080">
    <property type="component" value="Unassembled WGS sequence"/>
</dbReference>
<sequence>MERTTPELASLLSKLPYYTSGRIFGPDVFSVHQTRLCGGSSVESGFVSGAVRPRSRDFTTRPPRTKPFRCNITRFSAEKFAEYLKKTMFQIPSDFLQKKNMFQIPADFSTVKV</sequence>
<dbReference type="AlphaFoldDB" id="A0A4Y2AIB6"/>
<dbReference type="EMBL" id="BGPR01000018">
    <property type="protein sequence ID" value="GBL79367.1"/>
    <property type="molecule type" value="Genomic_DNA"/>
</dbReference>
<comment type="caution">
    <text evidence="1">The sequence shown here is derived from an EMBL/GenBank/DDBJ whole genome shotgun (WGS) entry which is preliminary data.</text>
</comment>